<dbReference type="Proteomes" id="UP001075354">
    <property type="component" value="Unassembled WGS sequence"/>
</dbReference>
<gene>
    <name evidence="2" type="ORF">ONE63_011176</name>
</gene>
<dbReference type="EMBL" id="JAPTSV010000195">
    <property type="protein sequence ID" value="KAJ1519218.1"/>
    <property type="molecule type" value="Genomic_DNA"/>
</dbReference>
<feature type="region of interest" description="Disordered" evidence="1">
    <location>
        <begin position="1"/>
        <end position="21"/>
    </location>
</feature>
<evidence type="ECO:0000313" key="3">
    <source>
        <dbReference type="Proteomes" id="UP001075354"/>
    </source>
</evidence>
<accession>A0AAV7X472</accession>
<name>A0AAV7X472_9NEOP</name>
<reference evidence="2" key="1">
    <citation type="submission" date="2022-12" db="EMBL/GenBank/DDBJ databases">
        <title>Chromosome-level genome assembly of the bean flower thrips Megalurothrips usitatus.</title>
        <authorList>
            <person name="Ma L."/>
            <person name="Liu Q."/>
            <person name="Li H."/>
            <person name="Cai W."/>
        </authorList>
    </citation>
    <scope>NUCLEOTIDE SEQUENCE</scope>
    <source>
        <strain evidence="2">Cailab_2022a</strain>
    </source>
</reference>
<evidence type="ECO:0000256" key="1">
    <source>
        <dbReference type="SAM" id="MobiDB-lite"/>
    </source>
</evidence>
<keyword evidence="3" id="KW-1185">Reference proteome</keyword>
<comment type="caution">
    <text evidence="2">The sequence shown here is derived from an EMBL/GenBank/DDBJ whole genome shotgun (WGS) entry which is preliminary data.</text>
</comment>
<protein>
    <recommendedName>
        <fullName evidence="4">Tesmin/TSO1-like CXC domain-containing protein</fullName>
    </recommendedName>
</protein>
<proteinExistence type="predicted"/>
<evidence type="ECO:0000313" key="2">
    <source>
        <dbReference type="EMBL" id="KAJ1519218.1"/>
    </source>
</evidence>
<evidence type="ECO:0008006" key="4">
    <source>
        <dbReference type="Google" id="ProtNLM"/>
    </source>
</evidence>
<dbReference type="PANTHER" id="PTHR46704">
    <property type="entry name" value="CXC DOMAIN-CONTAINING PROTEIN-RELATED"/>
    <property type="match status" value="1"/>
</dbReference>
<organism evidence="2 3">
    <name type="scientific">Megalurothrips usitatus</name>
    <name type="common">bean blossom thrips</name>
    <dbReference type="NCBI Taxonomy" id="439358"/>
    <lineage>
        <taxon>Eukaryota</taxon>
        <taxon>Metazoa</taxon>
        <taxon>Ecdysozoa</taxon>
        <taxon>Arthropoda</taxon>
        <taxon>Hexapoda</taxon>
        <taxon>Insecta</taxon>
        <taxon>Pterygota</taxon>
        <taxon>Neoptera</taxon>
        <taxon>Paraneoptera</taxon>
        <taxon>Thysanoptera</taxon>
        <taxon>Terebrantia</taxon>
        <taxon>Thripoidea</taxon>
        <taxon>Thripidae</taxon>
        <taxon>Megalurothrips</taxon>
    </lineage>
</organism>
<sequence length="351" mass="38299">MSTKSDEQRRRASKKTSRDLVVSLEKSTSTSQAEFLSNSCNKTQIIGLLSQRFKAAGFTVQQADGDADPLIVKTALQYLHGGRNVIVASTDTDVLAMLLAHAKPGDKMLHVLHPASSKSPGKVYDVAKVQMEIGVMKDNVLFAHAMTGCDTTSALFSKGKKTAWNVLLNHSDMREVAAVFMDPAATKNDIVDAGEKFVLKLYGEKGCKNLDELRCLHFARALTRRTAIELEMLPPTTAACKQHALRVYLQVCSSVLLTVQQWCHNQLSPTDWGWRLEGDSLVPVTSELMSAPEFLLEMVACGCKQGCGARCSCRVGGLNCTMMCLHCKGHSCVNGEPVHEGEEDPDDPDVL</sequence>
<feature type="compositionally biased region" description="Basic and acidic residues" evidence="1">
    <location>
        <begin position="1"/>
        <end position="10"/>
    </location>
</feature>
<dbReference type="PANTHER" id="PTHR46704:SF1">
    <property type="entry name" value="TELOMERE LENGTH REGULATION PROTEIN TEL2 HOMOLOG"/>
    <property type="match status" value="1"/>
</dbReference>
<dbReference type="AlphaFoldDB" id="A0AAV7X472"/>